<evidence type="ECO:0000313" key="2">
    <source>
        <dbReference type="Proteomes" id="UP000594030"/>
    </source>
</evidence>
<keyword evidence="2" id="KW-1185">Reference proteome</keyword>
<dbReference type="Proteomes" id="UP000594030">
    <property type="component" value="Segment"/>
</dbReference>
<sequence>MELNNNGHWEINRGKTKIVVYPGSDRPYKPVSFTYNTDPPYNSRVGLLEIGRAVKQLYTEEQLFEYFFSIAE</sequence>
<dbReference type="RefSeq" id="YP_010111194.1">
    <property type="nucleotide sequence ID" value="NC_055878.1"/>
</dbReference>
<reference evidence="1 2" key="1">
    <citation type="submission" date="2020-07" db="EMBL/GenBank/DDBJ databases">
        <title>Taxonomic proposal: Crassvirales, a new order of highly abundant and diverse bacterial viruses.</title>
        <authorList>
            <person name="Shkoporov A.N."/>
            <person name="Stockdale S.R."/>
            <person name="Guerin E."/>
            <person name="Ross R.P."/>
            <person name="Hill C."/>
        </authorList>
    </citation>
    <scope>NUCLEOTIDE SEQUENCE [LARGE SCALE GENOMIC DNA]</scope>
</reference>
<evidence type="ECO:0000313" key="1">
    <source>
        <dbReference type="EMBL" id="QOR59036.1"/>
    </source>
</evidence>
<proteinExistence type="predicted"/>
<accession>A0A7M1RXM2</accession>
<protein>
    <submittedName>
        <fullName evidence="1">Uncharacterized protein</fullName>
    </submittedName>
</protein>
<name>A0A7M1RXM2_9CAUD</name>
<dbReference type="GeneID" id="65129528"/>
<organism evidence="1 2">
    <name type="scientific">uncultured phage cr108_1</name>
    <dbReference type="NCBI Taxonomy" id="2772069"/>
    <lineage>
        <taxon>Viruses</taxon>
        <taxon>Duplodnaviria</taxon>
        <taxon>Heunggongvirae</taxon>
        <taxon>Uroviricota</taxon>
        <taxon>Caudoviricetes</taxon>
        <taxon>Crassvirales</taxon>
        <taxon>Steigviridae</taxon>
        <taxon>Asinivirinae</taxon>
        <taxon>Pipoluvirus</taxon>
        <taxon>Pipoluvirus rarus</taxon>
    </lineage>
</organism>
<dbReference type="KEGG" id="vg:65129528"/>
<dbReference type="EMBL" id="MT774385">
    <property type="protein sequence ID" value="QOR59036.1"/>
    <property type="molecule type" value="Genomic_DNA"/>
</dbReference>